<feature type="transmembrane region" description="Helical" evidence="1">
    <location>
        <begin position="34"/>
        <end position="51"/>
    </location>
</feature>
<comment type="caution">
    <text evidence="3">The sequence shown here is derived from an EMBL/GenBank/DDBJ whole genome shotgun (WGS) entry which is preliminary data.</text>
</comment>
<evidence type="ECO:0000313" key="2">
    <source>
        <dbReference type="EMBL" id="GMA18063.1"/>
    </source>
</evidence>
<dbReference type="Proteomes" id="UP001157109">
    <property type="component" value="Unassembled WGS sequence"/>
</dbReference>
<evidence type="ECO:0000256" key="1">
    <source>
        <dbReference type="SAM" id="Phobius"/>
    </source>
</evidence>
<gene>
    <name evidence="2" type="ORF">GCM10025862_00840</name>
    <name evidence="3" type="ORF">GCM10025862_39540</name>
</gene>
<keyword evidence="1" id="KW-0472">Membrane</keyword>
<name>A0ABQ6HVP1_9MICO</name>
<evidence type="ECO:0000313" key="4">
    <source>
        <dbReference type="Proteomes" id="UP001157109"/>
    </source>
</evidence>
<organism evidence="3 4">
    <name type="scientific">Arsenicicoccus piscis</name>
    <dbReference type="NCBI Taxonomy" id="673954"/>
    <lineage>
        <taxon>Bacteria</taxon>
        <taxon>Bacillati</taxon>
        <taxon>Actinomycetota</taxon>
        <taxon>Actinomycetes</taxon>
        <taxon>Micrococcales</taxon>
        <taxon>Intrasporangiaceae</taxon>
        <taxon>Arsenicicoccus</taxon>
    </lineage>
</organism>
<dbReference type="EMBL" id="BSUJ01000001">
    <property type="protein sequence ID" value="GMA21933.1"/>
    <property type="molecule type" value="Genomic_DNA"/>
</dbReference>
<accession>A0ABQ6HVP1</accession>
<keyword evidence="1" id="KW-1133">Transmembrane helix</keyword>
<dbReference type="EMBL" id="BSUJ01000001">
    <property type="protein sequence ID" value="GMA18063.1"/>
    <property type="molecule type" value="Genomic_DNA"/>
</dbReference>
<evidence type="ECO:0008006" key="5">
    <source>
        <dbReference type="Google" id="ProtNLM"/>
    </source>
</evidence>
<proteinExistence type="predicted"/>
<reference evidence="3" key="3">
    <citation type="submission" date="2023-02" db="EMBL/GenBank/DDBJ databases">
        <authorList>
            <person name="Sun Q."/>
            <person name="Mori K."/>
        </authorList>
    </citation>
    <scope>NUCLEOTIDE SEQUENCE</scope>
    <source>
        <strain evidence="3">NBRC 105830</strain>
    </source>
</reference>
<keyword evidence="4" id="KW-1185">Reference proteome</keyword>
<reference evidence="3" key="1">
    <citation type="journal article" date="2014" name="Int. J. Syst. Evol. Microbiol.">
        <title>Complete genome of a new Firmicutes species belonging to the dominant human colonic microbiota ('Ruminococcus bicirculans') reveals two chromosomes and a selective capacity to utilize plant glucans.</title>
        <authorList>
            <consortium name="NISC Comparative Sequencing Program"/>
            <person name="Wegmann U."/>
            <person name="Louis P."/>
            <person name="Goesmann A."/>
            <person name="Henrissat B."/>
            <person name="Duncan S.H."/>
            <person name="Flint H.J."/>
        </authorList>
    </citation>
    <scope>NUCLEOTIDE SEQUENCE</scope>
    <source>
        <strain evidence="3">NBRC 105830</strain>
    </source>
</reference>
<evidence type="ECO:0000313" key="3">
    <source>
        <dbReference type="EMBL" id="GMA21933.1"/>
    </source>
</evidence>
<sequence length="56" mass="6004">MKKHLGTTRDHLILILGGALICLVGTLLHWQGIATVGFCLFFVGGVAWLLARLSGD</sequence>
<protein>
    <recommendedName>
        <fullName evidence="5">DUF2892 domain-containing protein</fullName>
    </recommendedName>
</protein>
<reference evidence="4" key="2">
    <citation type="journal article" date="2019" name="Int. J. Syst. Evol. Microbiol.">
        <title>The Global Catalogue of Microorganisms (GCM) 10K type strain sequencing project: providing services to taxonomists for standard genome sequencing and annotation.</title>
        <authorList>
            <consortium name="The Broad Institute Genomics Platform"/>
            <consortium name="The Broad Institute Genome Sequencing Center for Infectious Disease"/>
            <person name="Wu L."/>
            <person name="Ma J."/>
        </authorList>
    </citation>
    <scope>NUCLEOTIDE SEQUENCE [LARGE SCALE GENOMIC DNA]</scope>
    <source>
        <strain evidence="4">NBRC 105830</strain>
    </source>
</reference>
<feature type="transmembrane region" description="Helical" evidence="1">
    <location>
        <begin position="12"/>
        <end position="28"/>
    </location>
</feature>
<keyword evidence="1" id="KW-0812">Transmembrane</keyword>
<dbReference type="RefSeq" id="WP_241443643.1">
    <property type="nucleotide sequence ID" value="NZ_BSUJ01000001.1"/>
</dbReference>